<dbReference type="EC" id="3.1.1.24" evidence="3"/>
<dbReference type="AlphaFoldDB" id="A0A2Z3YN84"/>
<dbReference type="STRING" id="1737425.GCA_900049755_00962"/>
<accession>A0A2Z3YN84</accession>
<dbReference type="RefSeq" id="WP_110481649.1">
    <property type="nucleotide sequence ID" value="NZ_CP024988.1"/>
</dbReference>
<dbReference type="InterPro" id="IPR000073">
    <property type="entry name" value="AB_hydrolase_1"/>
</dbReference>
<dbReference type="Pfam" id="PF00561">
    <property type="entry name" value="Abhydrolase_1"/>
    <property type="match status" value="1"/>
</dbReference>
<feature type="domain" description="AB hydrolase-1" evidence="2">
    <location>
        <begin position="17"/>
        <end position="253"/>
    </location>
</feature>
<name>A0A2Z3YN84_9CORY</name>
<dbReference type="GO" id="GO:0047372">
    <property type="term" value="F:monoacylglycerol lipase activity"/>
    <property type="evidence" value="ECO:0007669"/>
    <property type="project" value="TreeGrafter"/>
</dbReference>
<organism evidence="3 4">
    <name type="scientific">Corynebacterium provencense</name>
    <dbReference type="NCBI Taxonomy" id="1737425"/>
    <lineage>
        <taxon>Bacteria</taxon>
        <taxon>Bacillati</taxon>
        <taxon>Actinomycetota</taxon>
        <taxon>Actinomycetes</taxon>
        <taxon>Mycobacteriales</taxon>
        <taxon>Corynebacteriaceae</taxon>
        <taxon>Corynebacterium</taxon>
    </lineage>
</organism>
<gene>
    <name evidence="3" type="primary">catD_2</name>
    <name evidence="3" type="ORF">Csp1_19120</name>
</gene>
<evidence type="ECO:0000313" key="3">
    <source>
        <dbReference type="EMBL" id="AWT26685.1"/>
    </source>
</evidence>
<proteinExistence type="predicted"/>
<dbReference type="OrthoDB" id="9802489at2"/>
<keyword evidence="3" id="KW-0378">Hydrolase</keyword>
<dbReference type="GO" id="GO:0016020">
    <property type="term" value="C:membrane"/>
    <property type="evidence" value="ECO:0007669"/>
    <property type="project" value="TreeGrafter"/>
</dbReference>
<keyword evidence="4" id="KW-1185">Reference proteome</keyword>
<dbReference type="GO" id="GO:0046464">
    <property type="term" value="P:acylglycerol catabolic process"/>
    <property type="evidence" value="ECO:0007669"/>
    <property type="project" value="TreeGrafter"/>
</dbReference>
<evidence type="ECO:0000259" key="2">
    <source>
        <dbReference type="Pfam" id="PF00561"/>
    </source>
</evidence>
<dbReference type="InterPro" id="IPR029058">
    <property type="entry name" value="AB_hydrolase_fold"/>
</dbReference>
<dbReference type="InterPro" id="IPR050266">
    <property type="entry name" value="AB_hydrolase_sf"/>
</dbReference>
<dbReference type="Proteomes" id="UP000247696">
    <property type="component" value="Chromosome"/>
</dbReference>
<dbReference type="PANTHER" id="PTHR43798">
    <property type="entry name" value="MONOACYLGLYCEROL LIPASE"/>
    <property type="match status" value="1"/>
</dbReference>
<protein>
    <submittedName>
        <fullName evidence="3">3-oxoadipate enol-lactonase 2</fullName>
        <ecNumber evidence="3">3.1.1.24</ecNumber>
    </submittedName>
</protein>
<dbReference type="KEGG" id="cpre:Csp1_19120"/>
<dbReference type="EMBL" id="CP024988">
    <property type="protein sequence ID" value="AWT26685.1"/>
    <property type="molecule type" value="Genomic_DNA"/>
</dbReference>
<dbReference type="PANTHER" id="PTHR43798:SF5">
    <property type="entry name" value="MONOACYLGLYCEROL LIPASE ABHD6"/>
    <property type="match status" value="1"/>
</dbReference>
<sequence length="272" mass="28575">MTMLHSRTTGSGHRVAVLLGALGSSADMWAPLQDALSGTGDADLPRLTALELRGHGASPVPPVPPRSAGHRDSSPTTVSDLAGDVLTTLDGLGIDHADIVGLSIGGAVAQYLAARHSDRVTTLTLMCTAPVFGEPSDWTTRATAVRARGTDTLRELAETTVQRWLTGEFRRTRPGTALSVEEMISRTTPSGYAACCDALSTFDGRDLLGDITAPTLTLAATWDRTCPPSVLEQMNAAVGNPVRHVELPAAHLLPVELPGQVADVLRDFWAGA</sequence>
<evidence type="ECO:0000313" key="4">
    <source>
        <dbReference type="Proteomes" id="UP000247696"/>
    </source>
</evidence>
<feature type="region of interest" description="Disordered" evidence="1">
    <location>
        <begin position="54"/>
        <end position="79"/>
    </location>
</feature>
<reference evidence="4" key="1">
    <citation type="submission" date="2017-11" db="EMBL/GenBank/DDBJ databases">
        <title>Otitis media/interna in a cat caused by the recently described species Corynebacterium provencense.</title>
        <authorList>
            <person name="Kittl S."/>
            <person name="Brodard I."/>
            <person name="Rychener L."/>
            <person name="Jores J."/>
            <person name="Roosje P."/>
            <person name="Gobeli Brawand S."/>
        </authorList>
    </citation>
    <scope>NUCLEOTIDE SEQUENCE [LARGE SCALE GENOMIC DNA]</scope>
    <source>
        <strain evidence="4">17KM38</strain>
    </source>
</reference>
<evidence type="ECO:0000256" key="1">
    <source>
        <dbReference type="SAM" id="MobiDB-lite"/>
    </source>
</evidence>
<dbReference type="GO" id="GO:0047570">
    <property type="term" value="F:3-oxoadipate enol-lactonase activity"/>
    <property type="evidence" value="ECO:0007669"/>
    <property type="project" value="UniProtKB-EC"/>
</dbReference>
<dbReference type="Gene3D" id="3.40.50.1820">
    <property type="entry name" value="alpha/beta hydrolase"/>
    <property type="match status" value="1"/>
</dbReference>
<dbReference type="SUPFAM" id="SSF53474">
    <property type="entry name" value="alpha/beta-Hydrolases"/>
    <property type="match status" value="1"/>
</dbReference>